<evidence type="ECO:0000313" key="2">
    <source>
        <dbReference type="EMBL" id="WPR88508.1"/>
    </source>
</evidence>
<reference evidence="2 3" key="1">
    <citation type="submission" date="2023-11" db="EMBL/GenBank/DDBJ databases">
        <title>Genome sequence of Microbacterium rhizosphaerae KACC 19337.</title>
        <authorList>
            <person name="Choi H."/>
            <person name="Kim S."/>
            <person name="Kim Y."/>
            <person name="Kwon S.-W."/>
            <person name="Heo J."/>
        </authorList>
    </citation>
    <scope>NUCLEOTIDE SEQUENCE [LARGE SCALE GENOMIC DNA]</scope>
    <source>
        <strain evidence="2 3">KACC 19337</strain>
    </source>
</reference>
<feature type="transmembrane region" description="Helical" evidence="1">
    <location>
        <begin position="33"/>
        <end position="56"/>
    </location>
</feature>
<evidence type="ECO:0000313" key="3">
    <source>
        <dbReference type="Proteomes" id="UP001323798"/>
    </source>
</evidence>
<name>A0ABZ0SHR9_9MICO</name>
<dbReference type="InterPro" id="IPR045713">
    <property type="entry name" value="DUF6069"/>
</dbReference>
<dbReference type="RefSeq" id="WP_320941227.1">
    <property type="nucleotide sequence ID" value="NZ_BAABEU010000006.1"/>
</dbReference>
<sequence>MTDTSSIRIPHAIREYFRIDLPGLRAQPRAGRLVIATLVAIVGSVAACALLALAGAALFPSTRGYEHFQFADYTKLTVVGVLIACAGWPLACAVSSRARRLYLWAAVTVTIVSFAPDVWIAMHGQTAEGVFVLAIMHVAVAVVTYLAVVVIARQRDAAATSAA</sequence>
<gene>
    <name evidence="2" type="ORF">SM116_12060</name>
</gene>
<evidence type="ECO:0000256" key="1">
    <source>
        <dbReference type="SAM" id="Phobius"/>
    </source>
</evidence>
<keyword evidence="1" id="KW-0812">Transmembrane</keyword>
<feature type="transmembrane region" description="Helical" evidence="1">
    <location>
        <begin position="101"/>
        <end position="124"/>
    </location>
</feature>
<feature type="transmembrane region" description="Helical" evidence="1">
    <location>
        <begin position="76"/>
        <end position="94"/>
    </location>
</feature>
<protein>
    <submittedName>
        <fullName evidence="2">DUF6069 family protein</fullName>
    </submittedName>
</protein>
<organism evidence="2 3">
    <name type="scientific">Microbacterium rhizosphaerae</name>
    <dbReference type="NCBI Taxonomy" id="1678237"/>
    <lineage>
        <taxon>Bacteria</taxon>
        <taxon>Bacillati</taxon>
        <taxon>Actinomycetota</taxon>
        <taxon>Actinomycetes</taxon>
        <taxon>Micrococcales</taxon>
        <taxon>Microbacteriaceae</taxon>
        <taxon>Microbacterium</taxon>
    </lineage>
</organism>
<dbReference type="Proteomes" id="UP001323798">
    <property type="component" value="Chromosome"/>
</dbReference>
<feature type="transmembrane region" description="Helical" evidence="1">
    <location>
        <begin position="130"/>
        <end position="152"/>
    </location>
</feature>
<dbReference type="EMBL" id="CP139368">
    <property type="protein sequence ID" value="WPR88508.1"/>
    <property type="molecule type" value="Genomic_DNA"/>
</dbReference>
<dbReference type="Pfam" id="PF19545">
    <property type="entry name" value="DUF6069"/>
    <property type="match status" value="1"/>
</dbReference>
<proteinExistence type="predicted"/>
<keyword evidence="1" id="KW-1133">Transmembrane helix</keyword>
<keyword evidence="1" id="KW-0472">Membrane</keyword>
<keyword evidence="3" id="KW-1185">Reference proteome</keyword>
<accession>A0ABZ0SHR9</accession>